<dbReference type="SFLD" id="SFLDG01065">
    <property type="entry name" value="anaerobic_coproporphyrinogen-I"/>
    <property type="match status" value="2"/>
</dbReference>
<dbReference type="RefSeq" id="WP_012583471.1">
    <property type="nucleotide sequence ID" value="NC_011661.1"/>
</dbReference>
<gene>
    <name evidence="12" type="ordered locus">Dtur_1109</name>
</gene>
<evidence type="ECO:0000259" key="11">
    <source>
        <dbReference type="PROSITE" id="PS51918"/>
    </source>
</evidence>
<dbReference type="PANTHER" id="PTHR13932:SF5">
    <property type="entry name" value="RADICAL S-ADENOSYL METHIONINE DOMAIN-CONTAINING PROTEIN 1, MITOCHONDRIAL"/>
    <property type="match status" value="1"/>
</dbReference>
<evidence type="ECO:0000256" key="4">
    <source>
        <dbReference type="ARBA" id="ARBA00022617"/>
    </source>
</evidence>
<evidence type="ECO:0000256" key="10">
    <source>
        <dbReference type="RuleBase" id="RU364116"/>
    </source>
</evidence>
<dbReference type="eggNOG" id="COG0635">
    <property type="taxonomic scope" value="Bacteria"/>
</dbReference>
<name>B8E2B1_DICTD</name>
<keyword evidence="10" id="KW-0004">4Fe-4S</keyword>
<keyword evidence="5 10" id="KW-0949">S-adenosyl-L-methionine</keyword>
<dbReference type="FunCoup" id="B8E2B1">
    <property type="interactions" value="342"/>
</dbReference>
<evidence type="ECO:0000256" key="9">
    <source>
        <dbReference type="ARBA" id="ARBA00023186"/>
    </source>
</evidence>
<dbReference type="GO" id="GO:0006779">
    <property type="term" value="P:porphyrin-containing compound biosynthetic process"/>
    <property type="evidence" value="ECO:0000318"/>
    <property type="project" value="GO_Central"/>
</dbReference>
<evidence type="ECO:0000256" key="8">
    <source>
        <dbReference type="ARBA" id="ARBA00023014"/>
    </source>
</evidence>
<evidence type="ECO:0000256" key="1">
    <source>
        <dbReference type="ARBA" id="ARBA00001966"/>
    </source>
</evidence>
<dbReference type="InterPro" id="IPR034505">
    <property type="entry name" value="Coproporphyrinogen-III_oxidase"/>
</dbReference>
<dbReference type="InterPro" id="IPR007197">
    <property type="entry name" value="rSAM"/>
</dbReference>
<dbReference type="SFLD" id="SFLDS00029">
    <property type="entry name" value="Radical_SAM"/>
    <property type="match status" value="2"/>
</dbReference>
<keyword evidence="10" id="KW-0963">Cytoplasm</keyword>
<dbReference type="STRING" id="515635.Dtur_1109"/>
<dbReference type="SFLD" id="SFLDG01082">
    <property type="entry name" value="B12-binding_domain_containing"/>
    <property type="match status" value="1"/>
</dbReference>
<dbReference type="InterPro" id="IPR004559">
    <property type="entry name" value="HemW-like"/>
</dbReference>
<dbReference type="AlphaFoldDB" id="B8E2B1"/>
<dbReference type="SMART" id="SM00729">
    <property type="entry name" value="Elp3"/>
    <property type="match status" value="1"/>
</dbReference>
<comment type="cofactor">
    <cofactor evidence="1">
        <name>[4Fe-4S] cluster</name>
        <dbReference type="ChEBI" id="CHEBI:49883"/>
    </cofactor>
</comment>
<dbReference type="OrthoDB" id="9808022at2"/>
<keyword evidence="6 10" id="KW-0479">Metal-binding</keyword>
<keyword evidence="9 10" id="KW-0143">Chaperone</keyword>
<dbReference type="InterPro" id="IPR013785">
    <property type="entry name" value="Aldolase_TIM"/>
</dbReference>
<dbReference type="PANTHER" id="PTHR13932">
    <property type="entry name" value="COPROPORPHYRINIGEN III OXIDASE"/>
    <property type="match status" value="1"/>
</dbReference>
<dbReference type="GO" id="GO:0046872">
    <property type="term" value="F:metal ion binding"/>
    <property type="evidence" value="ECO:0007669"/>
    <property type="project" value="UniProtKB-UniRule"/>
</dbReference>
<evidence type="ECO:0000313" key="13">
    <source>
        <dbReference type="Proteomes" id="UP000007719"/>
    </source>
</evidence>
<dbReference type="Proteomes" id="UP000007719">
    <property type="component" value="Chromosome"/>
</dbReference>
<dbReference type="SFLD" id="SFLDF00288">
    <property type="entry name" value="HemN-like__clustered_with_nucl"/>
    <property type="match status" value="1"/>
</dbReference>
<dbReference type="GO" id="GO:0051539">
    <property type="term" value="F:4 iron, 4 sulfur cluster binding"/>
    <property type="evidence" value="ECO:0000318"/>
    <property type="project" value="GO_Central"/>
</dbReference>
<reference evidence="13" key="1">
    <citation type="journal article" date="2016" name="Front. Microbiol.">
        <title>The complete genome sequence of hyperthermophile Dictyoglomus turgidum DSM 6724 reveals a specialized carbohydrate fermentor.</title>
        <authorList>
            <person name="Brumm P.J."/>
            <person name="Gowda K."/>
            <person name="Robb F.T."/>
            <person name="Mead D.A."/>
        </authorList>
    </citation>
    <scope>NUCLEOTIDE SEQUENCE [LARGE SCALE GENOMIC DNA]</scope>
    <source>
        <strain evidence="13">DSM 6724 / Z-1310</strain>
    </source>
</reference>
<comment type="similarity">
    <text evidence="2">Belongs to the anaerobic coproporphyrinogen-III oxidase family. HemW subfamily.</text>
</comment>
<dbReference type="CDD" id="cd01335">
    <property type="entry name" value="Radical_SAM"/>
    <property type="match status" value="1"/>
</dbReference>
<protein>
    <recommendedName>
        <fullName evidence="3 10">Heme chaperone HemW</fullName>
    </recommendedName>
</protein>
<keyword evidence="13" id="KW-1185">Reference proteome</keyword>
<evidence type="ECO:0000256" key="7">
    <source>
        <dbReference type="ARBA" id="ARBA00023004"/>
    </source>
</evidence>
<dbReference type="EMBL" id="CP001251">
    <property type="protein sequence ID" value="ACK42388.1"/>
    <property type="molecule type" value="Genomic_DNA"/>
</dbReference>
<dbReference type="SUPFAM" id="SSF102114">
    <property type="entry name" value="Radical SAM enzymes"/>
    <property type="match status" value="1"/>
</dbReference>
<evidence type="ECO:0000256" key="2">
    <source>
        <dbReference type="ARBA" id="ARBA00006100"/>
    </source>
</evidence>
<dbReference type="PROSITE" id="PS51918">
    <property type="entry name" value="RADICAL_SAM"/>
    <property type="match status" value="1"/>
</dbReference>
<dbReference type="InterPro" id="IPR006638">
    <property type="entry name" value="Elp3/MiaA/NifB-like_rSAM"/>
</dbReference>
<dbReference type="InterPro" id="IPR058240">
    <property type="entry name" value="rSAM_sf"/>
</dbReference>
<organism evidence="12 13">
    <name type="scientific">Dictyoglomus turgidum (strain DSM 6724 / Z-1310)</name>
    <dbReference type="NCBI Taxonomy" id="515635"/>
    <lineage>
        <taxon>Bacteria</taxon>
        <taxon>Pseudomonadati</taxon>
        <taxon>Dictyoglomota</taxon>
        <taxon>Dictyoglomia</taxon>
        <taxon>Dictyoglomales</taxon>
        <taxon>Dictyoglomaceae</taxon>
        <taxon>Dictyoglomus</taxon>
    </lineage>
</organism>
<dbReference type="HOGENOM" id="CLU_027579_2_2_0"/>
<dbReference type="InterPro" id="IPR010723">
    <property type="entry name" value="HemN_C"/>
</dbReference>
<evidence type="ECO:0000256" key="6">
    <source>
        <dbReference type="ARBA" id="ARBA00022723"/>
    </source>
</evidence>
<evidence type="ECO:0000313" key="12">
    <source>
        <dbReference type="EMBL" id="ACK42388.1"/>
    </source>
</evidence>
<dbReference type="Pfam" id="PF04055">
    <property type="entry name" value="Radical_SAM"/>
    <property type="match status" value="1"/>
</dbReference>
<dbReference type="GO" id="GO:0004109">
    <property type="term" value="F:coproporphyrinogen oxidase activity"/>
    <property type="evidence" value="ECO:0007669"/>
    <property type="project" value="InterPro"/>
</dbReference>
<dbReference type="GO" id="GO:0005737">
    <property type="term" value="C:cytoplasm"/>
    <property type="evidence" value="ECO:0000318"/>
    <property type="project" value="GO_Central"/>
</dbReference>
<keyword evidence="4 10" id="KW-0349">Heme</keyword>
<keyword evidence="8 10" id="KW-0411">Iron-sulfur</keyword>
<dbReference type="Pfam" id="PF06969">
    <property type="entry name" value="HemN_C"/>
    <property type="match status" value="1"/>
</dbReference>
<dbReference type="KEGG" id="dtu:Dtur_1109"/>
<dbReference type="NCBIfam" id="TIGR00539">
    <property type="entry name" value="hemN_rel"/>
    <property type="match status" value="1"/>
</dbReference>
<dbReference type="SFLD" id="SFLDF00562">
    <property type="entry name" value="HemN-like__clustered_with_heat"/>
    <property type="match status" value="1"/>
</dbReference>
<comment type="subcellular location">
    <subcellularLocation>
        <location evidence="10">Cytoplasm</location>
    </subcellularLocation>
</comment>
<dbReference type="Gene3D" id="3.20.20.70">
    <property type="entry name" value="Aldolase class I"/>
    <property type="match status" value="1"/>
</dbReference>
<dbReference type="PATRIC" id="fig|515635.4.peg.1145"/>
<dbReference type="EnsemblBacteria" id="ACK42388">
    <property type="protein sequence ID" value="ACK42388"/>
    <property type="gene ID" value="Dtur_1109"/>
</dbReference>
<evidence type="ECO:0000256" key="5">
    <source>
        <dbReference type="ARBA" id="ARBA00022691"/>
    </source>
</evidence>
<evidence type="ECO:0000256" key="3">
    <source>
        <dbReference type="ARBA" id="ARBA00017228"/>
    </source>
</evidence>
<comment type="function">
    <text evidence="10">Probably acts as a heme chaperone, transferring heme to an unknown acceptor. Binds one molecule of heme per monomer, possibly covalently. Binds 1 [4Fe-4S] cluster. The cluster is coordinated with 3 cysteines and an exchangeable S-adenosyl-L-methionine.</text>
</comment>
<feature type="domain" description="Radical SAM core" evidence="11">
    <location>
        <begin position="1"/>
        <end position="234"/>
    </location>
</feature>
<dbReference type="InParanoid" id="B8E2B1"/>
<accession>B8E2B1</accession>
<sequence length="377" mass="44570">MISSNPIGIYIHIPFCVRKCPYCDFVSFRYSKEEEERYISHLLREIDMKSKGETIDTIYLGGGTPSILSLKGLEKIFEFIQEKFKLSKGVEISMEVNPGTVDREKIKVWKELGINRISIGAQSFIEKELKILGRIHDTDDIYKTFHMLREADFKNINIDLIYSLPFQEQEDFYFSLKEAVKLNPEHISIYNLMIEEGTLFYKMYLESKIKLPDSDMEAEMFSFAMNYLKDNGFIHYEISNFSKNENYKCKHNLKYWNQEKYYGFGVSAYSYDPPVRYGNCRNLYVYYGKIKKGILPIEEREFLTGDKLAKDFLFLRLRLMEGISKKEFENRFDKRIEYFMKNYSVFLENGLIKEEGDRVALTEKGILLANEIFQDIL</sequence>
<proteinExistence type="inferred from homology"/>
<keyword evidence="7 10" id="KW-0408">Iron</keyword>
<keyword evidence="12" id="KW-0560">Oxidoreductase</keyword>